<organism evidence="2 3">
    <name type="scientific">Coprinopsis marcescibilis</name>
    <name type="common">Agaric fungus</name>
    <name type="synonym">Psathyrella marcescibilis</name>
    <dbReference type="NCBI Taxonomy" id="230819"/>
    <lineage>
        <taxon>Eukaryota</taxon>
        <taxon>Fungi</taxon>
        <taxon>Dikarya</taxon>
        <taxon>Basidiomycota</taxon>
        <taxon>Agaricomycotina</taxon>
        <taxon>Agaricomycetes</taxon>
        <taxon>Agaricomycetidae</taxon>
        <taxon>Agaricales</taxon>
        <taxon>Agaricineae</taxon>
        <taxon>Psathyrellaceae</taxon>
        <taxon>Coprinopsis</taxon>
    </lineage>
</organism>
<dbReference type="Proteomes" id="UP000307440">
    <property type="component" value="Unassembled WGS sequence"/>
</dbReference>
<proteinExistence type="predicted"/>
<sequence length="191" mass="21166">MSRRGGNVSRKEAEYKSVRAKAHKEQKMYRDALGEAGALPGWRVEAMLSANVKKRFKRLDAPGKAEHPLETRRKAGDHASAVSARQSEFDDESVFGGAGDSDASAWNSSPKLDEVPKKVARKKGLRKEYEFVDNLNRVVVLDDLNLDAEDWRGPRSNLGLLGDEEDWEEVYSASRDAARSYSSVLRGVGDG</sequence>
<dbReference type="AlphaFoldDB" id="A0A5C3KR17"/>
<feature type="compositionally biased region" description="Basic and acidic residues" evidence="1">
    <location>
        <begin position="58"/>
        <end position="77"/>
    </location>
</feature>
<dbReference type="EMBL" id="ML210231">
    <property type="protein sequence ID" value="TFK22834.1"/>
    <property type="molecule type" value="Genomic_DNA"/>
</dbReference>
<feature type="region of interest" description="Disordered" evidence="1">
    <location>
        <begin position="1"/>
        <end position="26"/>
    </location>
</feature>
<evidence type="ECO:0000256" key="1">
    <source>
        <dbReference type="SAM" id="MobiDB-lite"/>
    </source>
</evidence>
<keyword evidence="3" id="KW-1185">Reference proteome</keyword>
<reference evidence="2 3" key="1">
    <citation type="journal article" date="2019" name="Nat. Ecol. Evol.">
        <title>Megaphylogeny resolves global patterns of mushroom evolution.</title>
        <authorList>
            <person name="Varga T."/>
            <person name="Krizsan K."/>
            <person name="Foldi C."/>
            <person name="Dima B."/>
            <person name="Sanchez-Garcia M."/>
            <person name="Sanchez-Ramirez S."/>
            <person name="Szollosi G.J."/>
            <person name="Szarkandi J.G."/>
            <person name="Papp V."/>
            <person name="Albert L."/>
            <person name="Andreopoulos W."/>
            <person name="Angelini C."/>
            <person name="Antonin V."/>
            <person name="Barry K.W."/>
            <person name="Bougher N.L."/>
            <person name="Buchanan P."/>
            <person name="Buyck B."/>
            <person name="Bense V."/>
            <person name="Catcheside P."/>
            <person name="Chovatia M."/>
            <person name="Cooper J."/>
            <person name="Damon W."/>
            <person name="Desjardin D."/>
            <person name="Finy P."/>
            <person name="Geml J."/>
            <person name="Haridas S."/>
            <person name="Hughes K."/>
            <person name="Justo A."/>
            <person name="Karasinski D."/>
            <person name="Kautmanova I."/>
            <person name="Kiss B."/>
            <person name="Kocsube S."/>
            <person name="Kotiranta H."/>
            <person name="LaButti K.M."/>
            <person name="Lechner B.E."/>
            <person name="Liimatainen K."/>
            <person name="Lipzen A."/>
            <person name="Lukacs Z."/>
            <person name="Mihaltcheva S."/>
            <person name="Morgado L.N."/>
            <person name="Niskanen T."/>
            <person name="Noordeloos M.E."/>
            <person name="Ohm R.A."/>
            <person name="Ortiz-Santana B."/>
            <person name="Ovrebo C."/>
            <person name="Racz N."/>
            <person name="Riley R."/>
            <person name="Savchenko A."/>
            <person name="Shiryaev A."/>
            <person name="Soop K."/>
            <person name="Spirin V."/>
            <person name="Szebenyi C."/>
            <person name="Tomsovsky M."/>
            <person name="Tulloss R.E."/>
            <person name="Uehling J."/>
            <person name="Grigoriev I.V."/>
            <person name="Vagvolgyi C."/>
            <person name="Papp T."/>
            <person name="Martin F.M."/>
            <person name="Miettinen O."/>
            <person name="Hibbett D.S."/>
            <person name="Nagy L.G."/>
        </authorList>
    </citation>
    <scope>NUCLEOTIDE SEQUENCE [LARGE SCALE GENOMIC DNA]</scope>
    <source>
        <strain evidence="2 3">CBS 121175</strain>
    </source>
</reference>
<gene>
    <name evidence="2" type="ORF">FA15DRAFT_671083</name>
</gene>
<feature type="region of interest" description="Disordered" evidence="1">
    <location>
        <begin position="57"/>
        <end position="119"/>
    </location>
</feature>
<evidence type="ECO:0000313" key="3">
    <source>
        <dbReference type="Proteomes" id="UP000307440"/>
    </source>
</evidence>
<evidence type="ECO:0000313" key="2">
    <source>
        <dbReference type="EMBL" id="TFK22834.1"/>
    </source>
</evidence>
<name>A0A5C3KR17_COPMA</name>
<protein>
    <submittedName>
        <fullName evidence="2">Uncharacterized protein</fullName>
    </submittedName>
</protein>
<feature type="compositionally biased region" description="Basic and acidic residues" evidence="1">
    <location>
        <begin position="9"/>
        <end position="26"/>
    </location>
</feature>
<accession>A0A5C3KR17</accession>